<reference evidence="1" key="1">
    <citation type="journal article" date="2023" name="G3 (Bethesda)">
        <title>Whole genome assemblies of Zophobas morio and Tenebrio molitor.</title>
        <authorList>
            <person name="Kaur S."/>
            <person name="Stinson S.A."/>
            <person name="diCenzo G.C."/>
        </authorList>
    </citation>
    <scope>NUCLEOTIDE SEQUENCE</scope>
    <source>
        <strain evidence="1">QUZm001</strain>
    </source>
</reference>
<protein>
    <submittedName>
        <fullName evidence="1">Uncharacterized protein</fullName>
    </submittedName>
</protein>
<dbReference type="AlphaFoldDB" id="A0AA38I1W2"/>
<organism evidence="1 2">
    <name type="scientific">Zophobas morio</name>
    <dbReference type="NCBI Taxonomy" id="2755281"/>
    <lineage>
        <taxon>Eukaryota</taxon>
        <taxon>Metazoa</taxon>
        <taxon>Ecdysozoa</taxon>
        <taxon>Arthropoda</taxon>
        <taxon>Hexapoda</taxon>
        <taxon>Insecta</taxon>
        <taxon>Pterygota</taxon>
        <taxon>Neoptera</taxon>
        <taxon>Endopterygota</taxon>
        <taxon>Coleoptera</taxon>
        <taxon>Polyphaga</taxon>
        <taxon>Cucujiformia</taxon>
        <taxon>Tenebrionidae</taxon>
        <taxon>Zophobas</taxon>
    </lineage>
</organism>
<dbReference type="Proteomes" id="UP001168821">
    <property type="component" value="Unassembled WGS sequence"/>
</dbReference>
<dbReference type="PROSITE" id="PS51257">
    <property type="entry name" value="PROKAR_LIPOPROTEIN"/>
    <property type="match status" value="1"/>
</dbReference>
<keyword evidence="2" id="KW-1185">Reference proteome</keyword>
<accession>A0AA38I1W2</accession>
<proteinExistence type="predicted"/>
<comment type="caution">
    <text evidence="1">The sequence shown here is derived from an EMBL/GenBank/DDBJ whole genome shotgun (WGS) entry which is preliminary data.</text>
</comment>
<gene>
    <name evidence="1" type="ORF">Zmor_020011</name>
</gene>
<name>A0AA38I1W2_9CUCU</name>
<evidence type="ECO:0000313" key="2">
    <source>
        <dbReference type="Proteomes" id="UP001168821"/>
    </source>
</evidence>
<evidence type="ECO:0000313" key="1">
    <source>
        <dbReference type="EMBL" id="KAJ3648190.1"/>
    </source>
</evidence>
<dbReference type="EMBL" id="JALNTZ010000006">
    <property type="protein sequence ID" value="KAJ3648190.1"/>
    <property type="molecule type" value="Genomic_DNA"/>
</dbReference>
<sequence length="106" mass="11804">MVKERDICVVYHLGSVSVGIVASCEETKRGPLMKILLKRLPEMGISQQRPVNCAASLAPTVYRKKDGNSLITYRGIIHGDVSAPITTSRRLKGQTERCWMIRGAKY</sequence>